<name>A0A0C2WDQ0_AMAMK</name>
<dbReference type="OrthoDB" id="2571149at2759"/>
<dbReference type="EMBL" id="KN818315">
    <property type="protein sequence ID" value="KIL59482.1"/>
    <property type="molecule type" value="Genomic_DNA"/>
</dbReference>
<keyword evidence="2" id="KW-1185">Reference proteome</keyword>
<evidence type="ECO:0000313" key="2">
    <source>
        <dbReference type="Proteomes" id="UP000054549"/>
    </source>
</evidence>
<organism evidence="1 2">
    <name type="scientific">Amanita muscaria (strain Koide BX008)</name>
    <dbReference type="NCBI Taxonomy" id="946122"/>
    <lineage>
        <taxon>Eukaryota</taxon>
        <taxon>Fungi</taxon>
        <taxon>Dikarya</taxon>
        <taxon>Basidiomycota</taxon>
        <taxon>Agaricomycotina</taxon>
        <taxon>Agaricomycetes</taxon>
        <taxon>Agaricomycetidae</taxon>
        <taxon>Agaricales</taxon>
        <taxon>Pluteineae</taxon>
        <taxon>Amanitaceae</taxon>
        <taxon>Amanita</taxon>
    </lineage>
</organism>
<dbReference type="InParanoid" id="A0A0C2WDQ0"/>
<proteinExistence type="predicted"/>
<dbReference type="HOGENOM" id="CLU_727557_0_0_1"/>
<sequence length="380" mass="44225">MNAASVPSPTSPTFRAELARLVSPLRRVRPCVPFWQLAAHRIPTLALYRGLLRNAPTEDIRFRVSMLFRQNQHLTGTERTIKYLNMGYKWLDIFQKSKQGNAHCAKVLARYSSLIAAKREKAYWMYLGHKEMAWQFKLRSRPILTALFRASTKNPPLPRLKPQPLALSMIIKKRRAAEVTRHSMFLKLQAMKELIRSEHAFEKGVIENTQHHGQYATEAAFAGIREWMQPINATMSELWSASNRSRQRAQQPAPEWLKQAVRKARTERIANKTRELERERRGEILPRTIRRRQKGPPAHILSKMTSDQKKLDKVVRSVSEVGYVAMVKKRLGLKMRDPDAWRKEIGPTTGEEGRRLRKIADEFYAETERRRPDAECDQRI</sequence>
<reference evidence="1 2" key="1">
    <citation type="submission" date="2014-04" db="EMBL/GenBank/DDBJ databases">
        <title>Evolutionary Origins and Diversification of the Mycorrhizal Mutualists.</title>
        <authorList>
            <consortium name="DOE Joint Genome Institute"/>
            <consortium name="Mycorrhizal Genomics Consortium"/>
            <person name="Kohler A."/>
            <person name="Kuo A."/>
            <person name="Nagy L.G."/>
            <person name="Floudas D."/>
            <person name="Copeland A."/>
            <person name="Barry K.W."/>
            <person name="Cichocki N."/>
            <person name="Veneault-Fourrey C."/>
            <person name="LaButti K."/>
            <person name="Lindquist E.A."/>
            <person name="Lipzen A."/>
            <person name="Lundell T."/>
            <person name="Morin E."/>
            <person name="Murat C."/>
            <person name="Riley R."/>
            <person name="Ohm R."/>
            <person name="Sun H."/>
            <person name="Tunlid A."/>
            <person name="Henrissat B."/>
            <person name="Grigoriev I.V."/>
            <person name="Hibbett D.S."/>
            <person name="Martin F."/>
        </authorList>
    </citation>
    <scope>NUCLEOTIDE SEQUENCE [LARGE SCALE GENOMIC DNA]</scope>
    <source>
        <strain evidence="1 2">Koide BX008</strain>
    </source>
</reference>
<dbReference type="AlphaFoldDB" id="A0A0C2WDQ0"/>
<gene>
    <name evidence="1" type="ORF">M378DRAFT_187985</name>
</gene>
<accession>A0A0C2WDQ0</accession>
<dbReference type="STRING" id="946122.A0A0C2WDQ0"/>
<evidence type="ECO:0000313" key="1">
    <source>
        <dbReference type="EMBL" id="KIL59482.1"/>
    </source>
</evidence>
<protein>
    <submittedName>
        <fullName evidence="1">Uncharacterized protein</fullName>
    </submittedName>
</protein>
<dbReference type="Proteomes" id="UP000054549">
    <property type="component" value="Unassembled WGS sequence"/>
</dbReference>